<dbReference type="Proteomes" id="UP001055879">
    <property type="component" value="Linkage Group LG07"/>
</dbReference>
<protein>
    <submittedName>
        <fullName evidence="1">Uncharacterized protein</fullName>
    </submittedName>
</protein>
<evidence type="ECO:0000313" key="1">
    <source>
        <dbReference type="EMBL" id="KAI3715634.1"/>
    </source>
</evidence>
<proteinExistence type="predicted"/>
<organism evidence="1 2">
    <name type="scientific">Arctium lappa</name>
    <name type="common">Greater burdock</name>
    <name type="synonym">Lappa major</name>
    <dbReference type="NCBI Taxonomy" id="4217"/>
    <lineage>
        <taxon>Eukaryota</taxon>
        <taxon>Viridiplantae</taxon>
        <taxon>Streptophyta</taxon>
        <taxon>Embryophyta</taxon>
        <taxon>Tracheophyta</taxon>
        <taxon>Spermatophyta</taxon>
        <taxon>Magnoliopsida</taxon>
        <taxon>eudicotyledons</taxon>
        <taxon>Gunneridae</taxon>
        <taxon>Pentapetalae</taxon>
        <taxon>asterids</taxon>
        <taxon>campanulids</taxon>
        <taxon>Asterales</taxon>
        <taxon>Asteraceae</taxon>
        <taxon>Carduoideae</taxon>
        <taxon>Cardueae</taxon>
        <taxon>Arctiinae</taxon>
        <taxon>Arctium</taxon>
    </lineage>
</organism>
<accession>A0ACB9AZF3</accession>
<sequence length="924" mass="106709">MVDVPKKYNIPTFTPKYSRISDPAEHIAQYKQLMWTVSIPHQYQEVCMCKSFGATLTGAALQWLINLRPESIGSFAELVNQFFQQFASSRKMEKHTSDLYYITQKIGESVQNYFYRFNSKMISVRNCDVRTAIEAYKRGLNDSSDLYMDLTKYPPENFEDIRARTLAYMRVEDDSAFRHKHSNDMKALSVKKSDFKARSTSKVETSKKISNVRFDKKKNASTNKFPQYPRISSYEFKGTYKEVFESLKNVQTNVKWPPKSEEMTPRKTNLNGDLGEQWQKHQYGLIIQLTIGNCSTKRILVDGGSYANIIFLSTIKDMGIDKSEIVRHDQVPYALGVQEVKSEQNIARDCYKVTMKPQKQSIYQLQNQVDPDTIDDYRLEEVVLDKEKADWFVFVGTSLDPSLKESLISIFFQNNADCFAWTYEYMVGIDPEVISHRLNIDPSFKPVKQKQRKFAPERNKVINEEVDNLLKTGKIREVKYPEWLENVVVVHKKNGKWRVCIDFTDLNKACPKDPFPLPHIDAMVDATARHEFLTFMDTYSGYNQILMHHDDQEKKTFMTDKGIYCYKVMPFGVKNARSTYRRLVNKMFKEHLGDTMEVYINDMLVKSKHAINHIDHLKRSFDIIKEYHMTLNPTKCSFGVSAGKFLGYMVTRRGIEANPDQIKAIMEIKFPCNLKEGFEWTSDHENALQKLKEYMASPPLLAKPEDHEVLQLYLAVNTTAISVVLTREDKKQQLPIYYIPRDQNTQANTLVNLGSTLGQSPFNVVPIIHLATPSVENENDVQAIEQEDNWSSDIGRFLTNDQLPEDKMETRKIRFKASRFGIPSEIVCDNGSQFISDRTHQFCKDRNTKLTTSTPCYSQSNRLSKSSNKTIINSIKKRLRAAKGKWAEELSTVLWANRMTPHTSTGQTPFSLVYGCEAVLHVET</sequence>
<reference evidence="2" key="1">
    <citation type="journal article" date="2022" name="Mol. Ecol. Resour.">
        <title>The genomes of chicory, endive, great burdock and yacon provide insights into Asteraceae palaeo-polyploidization history and plant inulin production.</title>
        <authorList>
            <person name="Fan W."/>
            <person name="Wang S."/>
            <person name="Wang H."/>
            <person name="Wang A."/>
            <person name="Jiang F."/>
            <person name="Liu H."/>
            <person name="Zhao H."/>
            <person name="Xu D."/>
            <person name="Zhang Y."/>
        </authorList>
    </citation>
    <scope>NUCLEOTIDE SEQUENCE [LARGE SCALE GENOMIC DNA]</scope>
    <source>
        <strain evidence="2">cv. Niubang</strain>
    </source>
</reference>
<comment type="caution">
    <text evidence="1">The sequence shown here is derived from an EMBL/GenBank/DDBJ whole genome shotgun (WGS) entry which is preliminary data.</text>
</comment>
<reference evidence="1 2" key="2">
    <citation type="journal article" date="2022" name="Mol. Ecol. Resour.">
        <title>The genomes of chicory, endive, great burdock and yacon provide insights into Asteraceae paleo-polyploidization history and plant inulin production.</title>
        <authorList>
            <person name="Fan W."/>
            <person name="Wang S."/>
            <person name="Wang H."/>
            <person name="Wang A."/>
            <person name="Jiang F."/>
            <person name="Liu H."/>
            <person name="Zhao H."/>
            <person name="Xu D."/>
            <person name="Zhang Y."/>
        </authorList>
    </citation>
    <scope>NUCLEOTIDE SEQUENCE [LARGE SCALE GENOMIC DNA]</scope>
    <source>
        <strain evidence="2">cv. Niubang</strain>
    </source>
</reference>
<evidence type="ECO:0000313" key="2">
    <source>
        <dbReference type="Proteomes" id="UP001055879"/>
    </source>
</evidence>
<gene>
    <name evidence="1" type="ORF">L6452_22620</name>
</gene>
<dbReference type="EMBL" id="CM042053">
    <property type="protein sequence ID" value="KAI3715634.1"/>
    <property type="molecule type" value="Genomic_DNA"/>
</dbReference>
<keyword evidence="2" id="KW-1185">Reference proteome</keyword>
<name>A0ACB9AZF3_ARCLA</name>